<dbReference type="GO" id="GO:0046872">
    <property type="term" value="F:metal ion binding"/>
    <property type="evidence" value="ECO:0007669"/>
    <property type="project" value="UniProtKB-KW"/>
</dbReference>
<dbReference type="PANTHER" id="PTHR43545">
    <property type="entry name" value="FORMATE DEHYDROGENASE, NITRATE-INDUCIBLE, IRON-SULFUR SUBUNIT"/>
    <property type="match status" value="1"/>
</dbReference>
<accession>A0A4Y6U9Z9</accession>
<evidence type="ECO:0000256" key="12">
    <source>
        <dbReference type="PIRSR" id="PIRSR036298-50"/>
    </source>
</evidence>
<keyword evidence="8" id="KW-0249">Electron transport</keyword>
<dbReference type="InterPro" id="IPR051555">
    <property type="entry name" value="FDH_Electron_Transfer_Unit"/>
</dbReference>
<keyword evidence="2" id="KW-0813">Transport</keyword>
<evidence type="ECO:0000313" key="16">
    <source>
        <dbReference type="Proteomes" id="UP000318709"/>
    </source>
</evidence>
<feature type="binding site" evidence="12">
    <location>
        <position position="144"/>
    </location>
    <ligand>
        <name>[4Fe-4S] cluster</name>
        <dbReference type="ChEBI" id="CHEBI:49883"/>
        <label>3</label>
    </ligand>
</feature>
<keyword evidence="3" id="KW-1003">Cell membrane</keyword>
<keyword evidence="7" id="KW-0677">Repeat</keyword>
<feature type="binding site" evidence="12">
    <location>
        <position position="104"/>
    </location>
    <ligand>
        <name>[4Fe-4S] cluster</name>
        <dbReference type="ChEBI" id="CHEBI:49883"/>
        <label>3</label>
    </ligand>
</feature>
<dbReference type="GO" id="GO:0015944">
    <property type="term" value="P:formate oxidation"/>
    <property type="evidence" value="ECO:0007669"/>
    <property type="project" value="InterPro"/>
</dbReference>
<dbReference type="SUPFAM" id="SSF54862">
    <property type="entry name" value="4Fe-4S ferredoxins"/>
    <property type="match status" value="1"/>
</dbReference>
<dbReference type="InterPro" id="IPR017900">
    <property type="entry name" value="4Fe4S_Fe_S_CS"/>
</dbReference>
<dbReference type="RefSeq" id="WP_141442947.1">
    <property type="nucleotide sequence ID" value="NZ_CP038231.1"/>
</dbReference>
<name>A0A4Y6U9Z9_9PROT</name>
<evidence type="ECO:0000256" key="4">
    <source>
        <dbReference type="ARBA" id="ARBA00022485"/>
    </source>
</evidence>
<protein>
    <submittedName>
        <fullName evidence="15">Formate dehydrogenase subunit beta</fullName>
    </submittedName>
</protein>
<dbReference type="InterPro" id="IPR038384">
    <property type="entry name" value="Formate_DH_C_sf"/>
</dbReference>
<evidence type="ECO:0000256" key="5">
    <source>
        <dbReference type="ARBA" id="ARBA00022692"/>
    </source>
</evidence>
<dbReference type="Proteomes" id="UP000318709">
    <property type="component" value="Chromosome"/>
</dbReference>
<keyword evidence="10 12" id="KW-0411">Iron-sulfur</keyword>
<feature type="binding site" evidence="12">
    <location>
        <position position="140"/>
    </location>
    <ligand>
        <name>[4Fe-4S] cluster</name>
        <dbReference type="ChEBI" id="CHEBI:49883"/>
        <label>4</label>
    </ligand>
</feature>
<dbReference type="Pfam" id="PF09163">
    <property type="entry name" value="Form-deh_trans"/>
    <property type="match status" value="1"/>
</dbReference>
<feature type="binding site" evidence="12">
    <location>
        <position position="45"/>
    </location>
    <ligand>
        <name>[4Fe-4S] cluster</name>
        <dbReference type="ChEBI" id="CHEBI:49883"/>
        <label>1</label>
    </ligand>
</feature>
<dbReference type="PROSITE" id="PS51379">
    <property type="entry name" value="4FE4S_FER_2"/>
    <property type="match status" value="2"/>
</dbReference>
<dbReference type="EMBL" id="CP038231">
    <property type="protein sequence ID" value="QDH13286.1"/>
    <property type="molecule type" value="Genomic_DNA"/>
</dbReference>
<dbReference type="Gene3D" id="3.30.70.20">
    <property type="match status" value="2"/>
</dbReference>
<dbReference type="GO" id="GO:0045333">
    <property type="term" value="P:cellular respiration"/>
    <property type="evidence" value="ECO:0007669"/>
    <property type="project" value="InterPro"/>
</dbReference>
<comment type="subcellular location">
    <subcellularLocation>
        <location evidence="1">Cell membrane</location>
    </subcellularLocation>
</comment>
<gene>
    <name evidence="15" type="primary">fdxH</name>
    <name evidence="15" type="ORF">E3E12_02665</name>
</gene>
<feature type="binding site" evidence="12">
    <location>
        <position position="109"/>
    </location>
    <ligand>
        <name>[4Fe-4S] cluster</name>
        <dbReference type="ChEBI" id="CHEBI:49883"/>
        <label>3</label>
    </ligand>
</feature>
<evidence type="ECO:0000256" key="1">
    <source>
        <dbReference type="ARBA" id="ARBA00004236"/>
    </source>
</evidence>
<dbReference type="Pfam" id="PF13247">
    <property type="entry name" value="Fer4_11"/>
    <property type="match status" value="1"/>
</dbReference>
<feature type="binding site" evidence="12">
    <location>
        <position position="101"/>
    </location>
    <ligand>
        <name>[4Fe-4S] cluster</name>
        <dbReference type="ChEBI" id="CHEBI:49883"/>
        <label>3</label>
    </ligand>
</feature>
<feature type="binding site" evidence="12">
    <location>
        <position position="49"/>
    </location>
    <ligand>
        <name>[4Fe-4S] cluster</name>
        <dbReference type="ChEBI" id="CHEBI:49883"/>
        <label>2</label>
    </ligand>
</feature>
<dbReference type="KEGG" id="swf:E3E12_02665"/>
<dbReference type="PANTHER" id="PTHR43545:SF6">
    <property type="entry name" value="FORMATE DEHYDROGENASE, NITRATE-INDUCIBLE, IRON-SULFUR SUBUNIT"/>
    <property type="match status" value="1"/>
</dbReference>
<feature type="binding site" evidence="12">
    <location>
        <position position="176"/>
    </location>
    <ligand>
        <name>[4Fe-4S] cluster</name>
        <dbReference type="ChEBI" id="CHEBI:49883"/>
        <label>2</label>
    </ligand>
</feature>
<keyword evidence="5" id="KW-0812">Transmembrane</keyword>
<dbReference type="PIRSF" id="PIRSF036298">
    <property type="entry name" value="FDH_4Fe4S"/>
    <property type="match status" value="1"/>
</dbReference>
<feature type="binding site" evidence="12">
    <location>
        <position position="137"/>
    </location>
    <ligand>
        <name>[4Fe-4S] cluster</name>
        <dbReference type="ChEBI" id="CHEBI:49883"/>
        <label>4</label>
    </ligand>
</feature>
<feature type="binding site" evidence="12">
    <location>
        <position position="39"/>
    </location>
    <ligand>
        <name>[4Fe-4S] cluster</name>
        <dbReference type="ChEBI" id="CHEBI:49883"/>
        <label>1</label>
    </ligand>
</feature>
<feature type="binding site" evidence="12">
    <location>
        <position position="113"/>
    </location>
    <ligand>
        <name>[4Fe-4S] cluster</name>
        <dbReference type="ChEBI" id="CHEBI:49883"/>
        <label>4</label>
    </ligand>
</feature>
<keyword evidence="16" id="KW-1185">Reference proteome</keyword>
<dbReference type="PROSITE" id="PS00198">
    <property type="entry name" value="4FE4S_FER_1"/>
    <property type="match status" value="1"/>
</dbReference>
<evidence type="ECO:0000256" key="3">
    <source>
        <dbReference type="ARBA" id="ARBA00022475"/>
    </source>
</evidence>
<dbReference type="NCBIfam" id="TIGR01582">
    <property type="entry name" value="FDH-beta"/>
    <property type="match status" value="1"/>
</dbReference>
<evidence type="ECO:0000259" key="14">
    <source>
        <dbReference type="PROSITE" id="PS51379"/>
    </source>
</evidence>
<keyword evidence="11" id="KW-0472">Membrane</keyword>
<feature type="binding site" evidence="12">
    <location>
        <position position="134"/>
    </location>
    <ligand>
        <name>[4Fe-4S] cluster</name>
        <dbReference type="ChEBI" id="CHEBI:49883"/>
        <label>4</label>
    </ligand>
</feature>
<evidence type="ECO:0000256" key="7">
    <source>
        <dbReference type="ARBA" id="ARBA00022737"/>
    </source>
</evidence>
<dbReference type="InterPro" id="IPR015246">
    <property type="entry name" value="Formate_DH_TM"/>
</dbReference>
<evidence type="ECO:0000313" key="15">
    <source>
        <dbReference type="EMBL" id="QDH13286.1"/>
    </source>
</evidence>
<feature type="domain" description="4Fe-4S ferredoxin-type" evidence="14">
    <location>
        <begin position="30"/>
        <end position="60"/>
    </location>
</feature>
<evidence type="ECO:0000256" key="6">
    <source>
        <dbReference type="ARBA" id="ARBA00022723"/>
    </source>
</evidence>
<dbReference type="AlphaFoldDB" id="A0A4Y6U9Z9"/>
<reference evidence="15 16" key="1">
    <citation type="submission" date="2019-03" db="EMBL/GenBank/DDBJ databases">
        <title>The complete genome sequence of Swingsia_sp. F3b2 LMG30590(T).</title>
        <authorList>
            <person name="Chua K.-O."/>
            <person name="Chan K.-G."/>
            <person name="See-Too W.-S."/>
        </authorList>
    </citation>
    <scope>NUCLEOTIDE SEQUENCE [LARGE SCALE GENOMIC DNA]</scope>
    <source>
        <strain evidence="15 16">F3b2</strain>
    </source>
</reference>
<evidence type="ECO:0000256" key="9">
    <source>
        <dbReference type="ARBA" id="ARBA00023004"/>
    </source>
</evidence>
<feature type="region of interest" description="Disordered" evidence="13">
    <location>
        <begin position="322"/>
        <end position="351"/>
    </location>
</feature>
<keyword evidence="4 12" id="KW-0004">4Fe-4S</keyword>
<dbReference type="OrthoDB" id="9779457at2"/>
<keyword evidence="6 12" id="KW-0479">Metal-binding</keyword>
<evidence type="ECO:0000256" key="8">
    <source>
        <dbReference type="ARBA" id="ARBA00022982"/>
    </source>
</evidence>
<sequence>MTLQSQDVIRISATNSLTPGPDARHFEERVTKLIDVSICTGCKACQSACDEWNNLRDKVGVNDGTYNDPFDLSAETWTVIRFDEHVDENGKLEWLMRKDGCMHCEEPGCLKACPSPGAIVQFANGIVDFESEHCIGCGYCMIGCPFKIPHVSEKDNHSYKCTLCSDRVAVGQEPACAKTCTTGAISFGQRQDMLNLAEERVAGLKARGFPNAGVYNPPGVGGTHVVYVLQHADQPEIYHGLPKNPTISPVVLGWKDWLRPLGALGFLGTIAAFGAHYLAVGPNTDAHAAPIATETEDKLKREEGVVDEADDAWEERVLDHWQDVANEDAAKAQQAERHSQDDDHDHGKGGK</sequence>
<dbReference type="GO" id="GO:0005886">
    <property type="term" value="C:plasma membrane"/>
    <property type="evidence" value="ECO:0007669"/>
    <property type="project" value="UniProtKB-SubCell"/>
</dbReference>
<dbReference type="GO" id="GO:0051539">
    <property type="term" value="F:4 iron, 4 sulfur cluster binding"/>
    <property type="evidence" value="ECO:0007669"/>
    <property type="project" value="UniProtKB-KW"/>
</dbReference>
<dbReference type="InterPro" id="IPR017896">
    <property type="entry name" value="4Fe4S_Fe-S-bd"/>
</dbReference>
<feature type="binding site" evidence="12">
    <location>
        <position position="42"/>
    </location>
    <ligand>
        <name>[4Fe-4S] cluster</name>
        <dbReference type="ChEBI" id="CHEBI:49883"/>
        <label>1</label>
    </ligand>
</feature>
<dbReference type="InterPro" id="IPR006470">
    <property type="entry name" value="Formate_DH_bsu_Proteobacteria"/>
</dbReference>
<comment type="cofactor">
    <cofactor evidence="12">
        <name>[4Fe-4S] cluster</name>
        <dbReference type="ChEBI" id="CHEBI:49883"/>
    </cofactor>
    <text evidence="12">Binds 4 [4Fe-4S] clusters per subunit.</text>
</comment>
<keyword evidence="9 12" id="KW-0408">Iron</keyword>
<feature type="binding site" evidence="12">
    <location>
        <position position="180"/>
    </location>
    <ligand>
        <name>[4Fe-4S] cluster</name>
        <dbReference type="ChEBI" id="CHEBI:49883"/>
        <label>1</label>
    </ligand>
</feature>
<feature type="binding site" evidence="12">
    <location>
        <position position="164"/>
    </location>
    <ligand>
        <name>[4Fe-4S] cluster</name>
        <dbReference type="ChEBI" id="CHEBI:49883"/>
        <label>2</label>
    </ligand>
</feature>
<evidence type="ECO:0000256" key="2">
    <source>
        <dbReference type="ARBA" id="ARBA00022448"/>
    </source>
</evidence>
<dbReference type="SUPFAM" id="SSF81597">
    <property type="entry name" value="Iron-sulfur subunit of formate dehydrogenase N, transmembrane anchor"/>
    <property type="match status" value="1"/>
</dbReference>
<evidence type="ECO:0000256" key="10">
    <source>
        <dbReference type="ARBA" id="ARBA00023014"/>
    </source>
</evidence>
<evidence type="ECO:0000256" key="13">
    <source>
        <dbReference type="SAM" id="MobiDB-lite"/>
    </source>
</evidence>
<evidence type="ECO:0000256" key="11">
    <source>
        <dbReference type="ARBA" id="ARBA00023136"/>
    </source>
</evidence>
<proteinExistence type="predicted"/>
<organism evidence="15 16">
    <name type="scientific">Formicincola oecophyllae</name>
    <dbReference type="NCBI Taxonomy" id="2558361"/>
    <lineage>
        <taxon>Bacteria</taxon>
        <taxon>Pseudomonadati</taxon>
        <taxon>Pseudomonadota</taxon>
        <taxon>Alphaproteobacteria</taxon>
        <taxon>Acetobacterales</taxon>
        <taxon>Acetobacteraceae</taxon>
        <taxon>Formicincola</taxon>
    </lineage>
</organism>
<dbReference type="InterPro" id="IPR014603">
    <property type="entry name" value="Formate_DH_Fe-S_su"/>
</dbReference>
<feature type="domain" description="4Fe-4S ferredoxin-type" evidence="14">
    <location>
        <begin position="125"/>
        <end position="154"/>
    </location>
</feature>
<feature type="binding site" evidence="12">
    <location>
        <position position="161"/>
    </location>
    <ligand>
        <name>[4Fe-4S] cluster</name>
        <dbReference type="ChEBI" id="CHEBI:49883"/>
        <label>2</label>
    </ligand>
</feature>
<dbReference type="CDD" id="cd10558">
    <property type="entry name" value="FDH-N"/>
    <property type="match status" value="1"/>
</dbReference>
<dbReference type="Gene3D" id="1.20.5.480">
    <property type="entry name" value="Single helix bin"/>
    <property type="match status" value="1"/>
</dbReference>